<sequence length="107" mass="11700">MLYKFKSKAAGDVIMTGPAGDHIVQLIGKEPAPKGIILPADMPAAIAALEKAILDEEAERKRAEEEAQAEGRTLSPRETVTLRQRAWPLIEMMRRAHAAGKDIVWGV</sequence>
<evidence type="ECO:0000256" key="1">
    <source>
        <dbReference type="SAM" id="Coils"/>
    </source>
</evidence>
<dbReference type="InterPro" id="IPR014991">
    <property type="entry name" value="DUF1840"/>
</dbReference>
<reference evidence="2" key="1">
    <citation type="submission" date="2022-05" db="EMBL/GenBank/DDBJ databases">
        <title>Schlegelella sp. nov., isolated from mangrove soil.</title>
        <authorList>
            <person name="Liu Y."/>
            <person name="Ge X."/>
            <person name="Liu W."/>
        </authorList>
    </citation>
    <scope>NUCLEOTIDE SEQUENCE</scope>
    <source>
        <strain evidence="2">S2-27</strain>
    </source>
</reference>
<feature type="coiled-coil region" evidence="1">
    <location>
        <begin position="46"/>
        <end position="73"/>
    </location>
</feature>
<dbReference type="Pfam" id="PF08895">
    <property type="entry name" value="DUF1840"/>
    <property type="match status" value="1"/>
</dbReference>
<evidence type="ECO:0000313" key="2">
    <source>
        <dbReference type="EMBL" id="MCM5682038.1"/>
    </source>
</evidence>
<protein>
    <submittedName>
        <fullName evidence="2">DUF1840 domain-containing protein</fullName>
    </submittedName>
</protein>
<keyword evidence="1" id="KW-0175">Coiled coil</keyword>
<name>A0ABT0YW52_9BURK</name>
<keyword evidence="3" id="KW-1185">Reference proteome</keyword>
<comment type="caution">
    <text evidence="2">The sequence shown here is derived from an EMBL/GenBank/DDBJ whole genome shotgun (WGS) entry which is preliminary data.</text>
</comment>
<dbReference type="Proteomes" id="UP001165541">
    <property type="component" value="Unassembled WGS sequence"/>
</dbReference>
<evidence type="ECO:0000313" key="3">
    <source>
        <dbReference type="Proteomes" id="UP001165541"/>
    </source>
</evidence>
<proteinExistence type="predicted"/>
<dbReference type="EMBL" id="JAMKFE010000016">
    <property type="protein sequence ID" value="MCM5682038.1"/>
    <property type="molecule type" value="Genomic_DNA"/>
</dbReference>
<dbReference type="RefSeq" id="WP_251780520.1">
    <property type="nucleotide sequence ID" value="NZ_JAMKFE010000016.1"/>
</dbReference>
<gene>
    <name evidence="2" type="ORF">M8A51_21120</name>
</gene>
<accession>A0ABT0YW52</accession>
<organism evidence="2 3">
    <name type="scientific">Caldimonas mangrovi</name>
    <dbReference type="NCBI Taxonomy" id="2944811"/>
    <lineage>
        <taxon>Bacteria</taxon>
        <taxon>Pseudomonadati</taxon>
        <taxon>Pseudomonadota</taxon>
        <taxon>Betaproteobacteria</taxon>
        <taxon>Burkholderiales</taxon>
        <taxon>Sphaerotilaceae</taxon>
        <taxon>Caldimonas</taxon>
    </lineage>
</organism>